<evidence type="ECO:0000313" key="1">
    <source>
        <dbReference type="EMBL" id="AXY01765.1"/>
    </source>
</evidence>
<dbReference type="Proteomes" id="UP000262832">
    <property type="component" value="Chromosome I"/>
</dbReference>
<reference evidence="1 2" key="1">
    <citation type="submission" date="2018-08" db="EMBL/GenBank/DDBJ databases">
        <title>Genomic taxonomy of the Vibrionaceae family.</title>
        <authorList>
            <person name="Gomez-Gil B."/>
            <person name="Tanaka M."/>
            <person name="Sawabe T."/>
            <person name="Enciso-Ibarra K."/>
        </authorList>
    </citation>
    <scope>NUCLEOTIDE SEQUENCE [LARGE SCALE GENOMIC DNA]</scope>
    <source>
        <strain evidence="1 2">CAIM 1831</strain>
    </source>
</reference>
<evidence type="ECO:0000313" key="2">
    <source>
        <dbReference type="Proteomes" id="UP000262832"/>
    </source>
</evidence>
<protein>
    <submittedName>
        <fullName evidence="1">Uncharacterized protein</fullName>
    </submittedName>
</protein>
<accession>A0ABM6YVE1</accession>
<organism evidence="1 2">
    <name type="scientific">Vibrio alfacsensis</name>
    <dbReference type="NCBI Taxonomy" id="1074311"/>
    <lineage>
        <taxon>Bacteria</taxon>
        <taxon>Pseudomonadati</taxon>
        <taxon>Pseudomonadota</taxon>
        <taxon>Gammaproteobacteria</taxon>
        <taxon>Vibrionales</taxon>
        <taxon>Vibrionaceae</taxon>
        <taxon>Vibrio</taxon>
    </lineage>
</organism>
<dbReference type="RefSeq" id="WP_128811511.1">
    <property type="nucleotide sequence ID" value="NZ_CP032093.1"/>
</dbReference>
<sequence>MKNFKDLPIAMQSEILDDYYFDLRDNTELDLTPCGYIGVNMDRTLVRQSALSDMFSLTALFRSHASYRVYYSNGANSYRLYISNLFVQHVLKEMQ</sequence>
<gene>
    <name evidence="1" type="ORF">D1115_12075</name>
</gene>
<proteinExistence type="predicted"/>
<name>A0ABM6YVE1_9VIBR</name>
<dbReference type="EMBL" id="CP032093">
    <property type="protein sequence ID" value="AXY01765.1"/>
    <property type="molecule type" value="Genomic_DNA"/>
</dbReference>
<keyword evidence="2" id="KW-1185">Reference proteome</keyword>